<sequence length="129" mass="15168">MGTSKVVILDEHLRAEKIKESARASSFMTNNNSPDDRVDRMVKPKTAIVKIGSATKTAECRDLVSPTHERWKRRPPAKEKKMLHRCEFLRQWHAATGFFYFIEIAVEEEKMKNNKIATRMIIVNYRKFW</sequence>
<reference evidence="1 2" key="1">
    <citation type="journal article" date="2011" name="Science">
        <title>The ecoresponsive genome of Daphnia pulex.</title>
        <authorList>
            <person name="Colbourne J.K."/>
            <person name="Pfrender M.E."/>
            <person name="Gilbert D."/>
            <person name="Thomas W.K."/>
            <person name="Tucker A."/>
            <person name="Oakley T.H."/>
            <person name="Tokishita S."/>
            <person name="Aerts A."/>
            <person name="Arnold G.J."/>
            <person name="Basu M.K."/>
            <person name="Bauer D.J."/>
            <person name="Caceres C.E."/>
            <person name="Carmel L."/>
            <person name="Casola C."/>
            <person name="Choi J.H."/>
            <person name="Detter J.C."/>
            <person name="Dong Q."/>
            <person name="Dusheyko S."/>
            <person name="Eads B.D."/>
            <person name="Frohlich T."/>
            <person name="Geiler-Samerotte K.A."/>
            <person name="Gerlach D."/>
            <person name="Hatcher P."/>
            <person name="Jogdeo S."/>
            <person name="Krijgsveld J."/>
            <person name="Kriventseva E.V."/>
            <person name="Kultz D."/>
            <person name="Laforsch C."/>
            <person name="Lindquist E."/>
            <person name="Lopez J."/>
            <person name="Manak J.R."/>
            <person name="Muller J."/>
            <person name="Pangilinan J."/>
            <person name="Patwardhan R.P."/>
            <person name="Pitluck S."/>
            <person name="Pritham E.J."/>
            <person name="Rechtsteiner A."/>
            <person name="Rho M."/>
            <person name="Rogozin I.B."/>
            <person name="Sakarya O."/>
            <person name="Salamov A."/>
            <person name="Schaack S."/>
            <person name="Shapiro H."/>
            <person name="Shiga Y."/>
            <person name="Skalitzky C."/>
            <person name="Smith Z."/>
            <person name="Souvorov A."/>
            <person name="Sung W."/>
            <person name="Tang Z."/>
            <person name="Tsuchiya D."/>
            <person name="Tu H."/>
            <person name="Vos H."/>
            <person name="Wang M."/>
            <person name="Wolf Y.I."/>
            <person name="Yamagata H."/>
            <person name="Yamada T."/>
            <person name="Ye Y."/>
            <person name="Shaw J.R."/>
            <person name="Andrews J."/>
            <person name="Crease T.J."/>
            <person name="Tang H."/>
            <person name="Lucas S.M."/>
            <person name="Robertson H.M."/>
            <person name="Bork P."/>
            <person name="Koonin E.V."/>
            <person name="Zdobnov E.M."/>
            <person name="Grigoriev I.V."/>
            <person name="Lynch M."/>
            <person name="Boore J.L."/>
        </authorList>
    </citation>
    <scope>NUCLEOTIDE SEQUENCE [LARGE SCALE GENOMIC DNA]</scope>
</reference>
<protein>
    <submittedName>
        <fullName evidence="1">Uncharacterized protein</fullName>
    </submittedName>
</protein>
<gene>
    <name evidence="1" type="ORF">DAPPUDRAFT_105717</name>
</gene>
<dbReference type="Proteomes" id="UP000000305">
    <property type="component" value="Unassembled WGS sequence"/>
</dbReference>
<proteinExistence type="predicted"/>
<evidence type="ECO:0000313" key="1">
    <source>
        <dbReference type="EMBL" id="EFX77899.1"/>
    </source>
</evidence>
<dbReference type="AlphaFoldDB" id="E9GRK5"/>
<dbReference type="EMBL" id="GL732560">
    <property type="protein sequence ID" value="EFX77899.1"/>
    <property type="molecule type" value="Genomic_DNA"/>
</dbReference>
<dbReference type="HOGENOM" id="CLU_1950949_0_0_1"/>
<dbReference type="KEGG" id="dpx:DAPPUDRAFT_105717"/>
<dbReference type="InParanoid" id="E9GRK5"/>
<evidence type="ECO:0000313" key="2">
    <source>
        <dbReference type="Proteomes" id="UP000000305"/>
    </source>
</evidence>
<name>E9GRK5_DAPPU</name>
<keyword evidence="2" id="KW-1185">Reference proteome</keyword>
<accession>E9GRK5</accession>
<organism evidence="1 2">
    <name type="scientific">Daphnia pulex</name>
    <name type="common">Water flea</name>
    <dbReference type="NCBI Taxonomy" id="6669"/>
    <lineage>
        <taxon>Eukaryota</taxon>
        <taxon>Metazoa</taxon>
        <taxon>Ecdysozoa</taxon>
        <taxon>Arthropoda</taxon>
        <taxon>Crustacea</taxon>
        <taxon>Branchiopoda</taxon>
        <taxon>Diplostraca</taxon>
        <taxon>Cladocera</taxon>
        <taxon>Anomopoda</taxon>
        <taxon>Daphniidae</taxon>
        <taxon>Daphnia</taxon>
    </lineage>
</organism>